<organism evidence="1 2">
    <name type="scientific">Roseinatronobacter monicus</name>
    <dbReference type="NCBI Taxonomy" id="393481"/>
    <lineage>
        <taxon>Bacteria</taxon>
        <taxon>Pseudomonadati</taxon>
        <taxon>Pseudomonadota</taxon>
        <taxon>Alphaproteobacteria</taxon>
        <taxon>Rhodobacterales</taxon>
        <taxon>Paracoccaceae</taxon>
        <taxon>Roseinatronobacter</taxon>
    </lineage>
</organism>
<name>A0A543KGT4_9RHOB</name>
<evidence type="ECO:0000313" key="2">
    <source>
        <dbReference type="Proteomes" id="UP000320582"/>
    </source>
</evidence>
<gene>
    <name evidence="1" type="ORF">BD293_2943</name>
</gene>
<reference evidence="1 2" key="1">
    <citation type="submission" date="2019-06" db="EMBL/GenBank/DDBJ databases">
        <title>Genomic Encyclopedia of Archaeal and Bacterial Type Strains, Phase II (KMG-II): from individual species to whole genera.</title>
        <authorList>
            <person name="Goeker M."/>
        </authorList>
    </citation>
    <scope>NUCLEOTIDE SEQUENCE [LARGE SCALE GENOMIC DNA]</scope>
    <source>
        <strain evidence="1 2">DSM 18423</strain>
    </source>
</reference>
<accession>A0A543KGT4</accession>
<dbReference type="EMBL" id="VFPT01000001">
    <property type="protein sequence ID" value="TQM94274.1"/>
    <property type="molecule type" value="Genomic_DNA"/>
</dbReference>
<dbReference type="AlphaFoldDB" id="A0A543KGT4"/>
<sequence length="70" mass="8262">MRSCVRAELRALRKLERHNTWLQQHIQSQRNQQQRQRQVFKLRSDLCQQLSCAGNDIEAVLDASTPDRTT</sequence>
<comment type="caution">
    <text evidence="1">The sequence shown here is derived from an EMBL/GenBank/DDBJ whole genome shotgun (WGS) entry which is preliminary data.</text>
</comment>
<evidence type="ECO:0000313" key="1">
    <source>
        <dbReference type="EMBL" id="TQM94274.1"/>
    </source>
</evidence>
<dbReference type="Proteomes" id="UP000320582">
    <property type="component" value="Unassembled WGS sequence"/>
</dbReference>
<keyword evidence="2" id="KW-1185">Reference proteome</keyword>
<proteinExistence type="predicted"/>
<protein>
    <submittedName>
        <fullName evidence="1">Uncharacterized protein</fullName>
    </submittedName>
</protein>